<evidence type="ECO:0000313" key="2">
    <source>
        <dbReference type="EMBL" id="SEP90873.1"/>
    </source>
</evidence>
<protein>
    <recommendedName>
        <fullName evidence="1">YdhG-like domain-containing protein</fullName>
    </recommendedName>
</protein>
<sequence length="140" mass="15879">MSQKFKPTGQAVEAYIESLASKKKQEESRVLVKLFEEVSSYPAKIWYPGIIGFGQYNYQTPAGREGVSTLVAFAPRQARFALYLAEDFPERAELLAQLGKHKQGKMCIYVNKLADIRLDILKQMIQASLEYTVQKNNLSL</sequence>
<dbReference type="EMBL" id="FOEN01000003">
    <property type="protein sequence ID" value="SEP90873.1"/>
    <property type="molecule type" value="Genomic_DNA"/>
</dbReference>
<feature type="domain" description="YdhG-like" evidence="1">
    <location>
        <begin position="25"/>
        <end position="128"/>
    </location>
</feature>
<dbReference type="STRING" id="89093.SAMN04488558_10365"/>
<gene>
    <name evidence="2" type="ORF">SAMN04488558_10365</name>
</gene>
<dbReference type="Proteomes" id="UP000198833">
    <property type="component" value="Unassembled WGS sequence"/>
</dbReference>
<evidence type="ECO:0000259" key="1">
    <source>
        <dbReference type="Pfam" id="PF08818"/>
    </source>
</evidence>
<name>A0A1H9BQN8_9LACT</name>
<dbReference type="InterPro" id="IPR014922">
    <property type="entry name" value="YdhG-like"/>
</dbReference>
<keyword evidence="3" id="KW-1185">Reference proteome</keyword>
<organism evidence="2 3">
    <name type="scientific">Ignavigranum ruoffiae</name>
    <dbReference type="NCBI Taxonomy" id="89093"/>
    <lineage>
        <taxon>Bacteria</taxon>
        <taxon>Bacillati</taxon>
        <taxon>Bacillota</taxon>
        <taxon>Bacilli</taxon>
        <taxon>Lactobacillales</taxon>
        <taxon>Aerococcaceae</taxon>
        <taxon>Ignavigranum</taxon>
    </lineage>
</organism>
<evidence type="ECO:0000313" key="3">
    <source>
        <dbReference type="Proteomes" id="UP000198833"/>
    </source>
</evidence>
<reference evidence="2 3" key="1">
    <citation type="submission" date="2016-10" db="EMBL/GenBank/DDBJ databases">
        <authorList>
            <person name="de Groot N.N."/>
        </authorList>
    </citation>
    <scope>NUCLEOTIDE SEQUENCE [LARGE SCALE GENOMIC DNA]</scope>
    <source>
        <strain evidence="2 3">DSM 15695</strain>
    </source>
</reference>
<dbReference type="Pfam" id="PF08818">
    <property type="entry name" value="DUF1801"/>
    <property type="match status" value="1"/>
</dbReference>
<dbReference type="AlphaFoldDB" id="A0A1H9BQN8"/>
<dbReference type="OrthoDB" id="5951444at2"/>
<dbReference type="RefSeq" id="WP_092570804.1">
    <property type="nucleotide sequence ID" value="NZ_FOEN01000003.1"/>
</dbReference>
<proteinExistence type="predicted"/>
<dbReference type="SUPFAM" id="SSF159888">
    <property type="entry name" value="YdhG-like"/>
    <property type="match status" value="1"/>
</dbReference>
<accession>A0A1H9BQN8</accession>